<dbReference type="EMBL" id="ML976615">
    <property type="protein sequence ID" value="KAF1848422.1"/>
    <property type="molecule type" value="Genomic_DNA"/>
</dbReference>
<feature type="compositionally biased region" description="Polar residues" evidence="4">
    <location>
        <begin position="493"/>
        <end position="523"/>
    </location>
</feature>
<dbReference type="Proteomes" id="UP000800039">
    <property type="component" value="Unassembled WGS sequence"/>
</dbReference>
<feature type="compositionally biased region" description="Polar residues" evidence="4">
    <location>
        <begin position="185"/>
        <end position="217"/>
    </location>
</feature>
<dbReference type="RefSeq" id="XP_040790985.1">
    <property type="nucleotide sequence ID" value="XM_040933005.1"/>
</dbReference>
<evidence type="ECO:0000313" key="7">
    <source>
        <dbReference type="EMBL" id="KAF1848422.1"/>
    </source>
</evidence>
<dbReference type="SUPFAM" id="SSF46689">
    <property type="entry name" value="Homeodomain-like"/>
    <property type="match status" value="1"/>
</dbReference>
<dbReference type="SMART" id="SM00717">
    <property type="entry name" value="SANT"/>
    <property type="match status" value="3"/>
</dbReference>
<evidence type="ECO:0000256" key="1">
    <source>
        <dbReference type="ARBA" id="ARBA00004123"/>
    </source>
</evidence>
<feature type="compositionally biased region" description="Polar residues" evidence="4">
    <location>
        <begin position="446"/>
        <end position="455"/>
    </location>
</feature>
<evidence type="ECO:0000313" key="8">
    <source>
        <dbReference type="Proteomes" id="UP000800039"/>
    </source>
</evidence>
<evidence type="ECO:0000259" key="6">
    <source>
        <dbReference type="PROSITE" id="PS51294"/>
    </source>
</evidence>
<dbReference type="GO" id="GO:0003700">
    <property type="term" value="F:DNA-binding transcription factor activity"/>
    <property type="evidence" value="ECO:0007669"/>
    <property type="project" value="TreeGrafter"/>
</dbReference>
<dbReference type="CDD" id="cd00167">
    <property type="entry name" value="SANT"/>
    <property type="match status" value="1"/>
</dbReference>
<feature type="domain" description="HTH myb-type" evidence="6">
    <location>
        <begin position="613"/>
        <end position="663"/>
    </location>
</feature>
<evidence type="ECO:0008006" key="9">
    <source>
        <dbReference type="Google" id="ProtNLM"/>
    </source>
</evidence>
<name>A0A9P4LBJ3_9PLEO</name>
<feature type="compositionally biased region" description="Basic and acidic residues" evidence="4">
    <location>
        <begin position="739"/>
        <end position="758"/>
    </location>
</feature>
<evidence type="ECO:0000259" key="5">
    <source>
        <dbReference type="PROSITE" id="PS50090"/>
    </source>
</evidence>
<comment type="caution">
    <text evidence="7">The sequence shown here is derived from an EMBL/GenBank/DDBJ whole genome shotgun (WGS) entry which is preliminary data.</text>
</comment>
<feature type="compositionally biased region" description="Polar residues" evidence="4">
    <location>
        <begin position="127"/>
        <end position="144"/>
    </location>
</feature>
<gene>
    <name evidence="7" type="ORF">K460DRAFT_364411</name>
</gene>
<feature type="region of interest" description="Disordered" evidence="4">
    <location>
        <begin position="1"/>
        <end position="78"/>
    </location>
</feature>
<feature type="region of interest" description="Disordered" evidence="4">
    <location>
        <begin position="731"/>
        <end position="883"/>
    </location>
</feature>
<dbReference type="PROSITE" id="PS51294">
    <property type="entry name" value="HTH_MYB"/>
    <property type="match status" value="1"/>
</dbReference>
<sequence length="1040" mass="116915">MDDVAASQQLMDEEAQAEHRMDYNEEDPLVKGVEESTSSVRNKRKSDGARKSKASSTPQAAASQAALHNLPFPEPLRSYSLSDLQGFTASDEMNNVSSGWPIPPLKSQTTNDITPHNDDVEVPDSQIAPTTTHALMSPPMTSSLAGPASTPDMSSTSRKGKRRLRNEIDPSNILPEEKGSRRGRNTPTSANEMFTSSFSQPKRQLRRSSIATPTPLSQAEPIHMSSVEDTIAVIPHSPVADQEVGTLTLNKRDNKSKNLRKSRAREVIGNSDRDVEDEDEIIDGRQEGSARVLRRPERSRQRTPGVEAELDSSSGLNADVVTGVDGFTPVQNADDLTIHDETPSARRKKKANSIEVYDWPATARKLGQHVDEPFAFTDEGEVGENADSSHAELESTSRRRRKEVQTKSADEARVEDPVTSMPESDIDSLFVPLEPTSTDDDFVPLENSTGDTETPSMHLPEQKGSATKREHKKARNSSQRSESRRRARASKVDPSNTLTAAERSLNTVRDVNHPPNLQTSGDFTQDEDELIRRAIWDYQQRKGLDTSELVEVIQWINDTRDASTPRRRSDWAPQEVLDEQESREFWDEMRCINLTRKPEKVRKHIRSQYHSYKSGGWTEEEDEHVKNLYELHPRQWKLIAQVLGDRSMHDVHNRWRDYLQYGDSRNTSKWSQDEEMLLIRAITTVAQRDEDYRAEVGKPPLDKYASKDINWAQVCIEMGNTRSRLQSSVKWTKMQNRNDPPHIELEIKPRKTVARDQEAEPVVEPTPRKRGRPRKSEALQTPKSSTKSSKGRGRPRKSGDGSILGGGESSKKRRQSRLKRGLSVEDDEADGESLTKQPKKRRKLTESHGTALEAQTAESEQRATEKSTPPPRSSAVIGTPGASQMRWGDKFDLIEALLTREKESAENIDWHDVAAAMQQSWSVRTLQAAQQQLFEMVKDKELVEGQASFEQMAEAVFNFLVEEHGDELKEHHDPYADAEMDEDAGEIATAALPNTKRKRSRGKTIRRRGTQPKLPPSTPKAFKSAELITESDNAESEAEV</sequence>
<organism evidence="7 8">
    <name type="scientific">Cucurbitaria berberidis CBS 394.84</name>
    <dbReference type="NCBI Taxonomy" id="1168544"/>
    <lineage>
        <taxon>Eukaryota</taxon>
        <taxon>Fungi</taxon>
        <taxon>Dikarya</taxon>
        <taxon>Ascomycota</taxon>
        <taxon>Pezizomycotina</taxon>
        <taxon>Dothideomycetes</taxon>
        <taxon>Pleosporomycetidae</taxon>
        <taxon>Pleosporales</taxon>
        <taxon>Pleosporineae</taxon>
        <taxon>Cucurbitariaceae</taxon>
        <taxon>Cucurbitaria</taxon>
    </lineage>
</organism>
<dbReference type="GO" id="GO:0005634">
    <property type="term" value="C:nucleus"/>
    <property type="evidence" value="ECO:0007669"/>
    <property type="project" value="UniProtKB-SubCell"/>
</dbReference>
<feature type="region of interest" description="Disordered" evidence="4">
    <location>
        <begin position="91"/>
        <end position="354"/>
    </location>
</feature>
<proteinExistence type="predicted"/>
<evidence type="ECO:0000256" key="3">
    <source>
        <dbReference type="ARBA" id="ARBA00023242"/>
    </source>
</evidence>
<keyword evidence="8" id="KW-1185">Reference proteome</keyword>
<dbReference type="PANTHER" id="PTHR46380:SF2">
    <property type="entry name" value="CYCLIN-D-BINDING MYB-LIKE TRANSCRIPTION FACTOR 1"/>
    <property type="match status" value="1"/>
</dbReference>
<dbReference type="PROSITE" id="PS50090">
    <property type="entry name" value="MYB_LIKE"/>
    <property type="match status" value="1"/>
</dbReference>
<dbReference type="Gene3D" id="1.10.10.60">
    <property type="entry name" value="Homeodomain-like"/>
    <property type="match status" value="1"/>
</dbReference>
<feature type="domain" description="Myb-like" evidence="5">
    <location>
        <begin position="609"/>
        <end position="659"/>
    </location>
</feature>
<dbReference type="PANTHER" id="PTHR46380">
    <property type="entry name" value="CYCLIN-D-BINDING MYB-LIKE TRANSCRIPTION FACTOR 1"/>
    <property type="match status" value="1"/>
</dbReference>
<feature type="compositionally biased region" description="Polar residues" evidence="4">
    <location>
        <begin position="1"/>
        <end position="10"/>
    </location>
</feature>
<dbReference type="InterPro" id="IPR051651">
    <property type="entry name" value="DMTF1_DNA-bind_reg"/>
</dbReference>
<feature type="region of interest" description="Disordered" evidence="4">
    <location>
        <begin position="370"/>
        <end position="525"/>
    </location>
</feature>
<feature type="region of interest" description="Disordered" evidence="4">
    <location>
        <begin position="982"/>
        <end position="1040"/>
    </location>
</feature>
<evidence type="ECO:0000256" key="4">
    <source>
        <dbReference type="SAM" id="MobiDB-lite"/>
    </source>
</evidence>
<dbReference type="Pfam" id="PF00249">
    <property type="entry name" value="Myb_DNA-binding"/>
    <property type="match status" value="1"/>
</dbReference>
<keyword evidence="2" id="KW-0238">DNA-binding</keyword>
<protein>
    <recommendedName>
        <fullName evidence="9">DNA-binding protein REB1</fullName>
    </recommendedName>
</protein>
<feature type="compositionally biased region" description="Low complexity" evidence="4">
    <location>
        <begin position="54"/>
        <end position="66"/>
    </location>
</feature>
<dbReference type="InterPro" id="IPR017956">
    <property type="entry name" value="AT_hook_DNA-bd_motif"/>
</dbReference>
<dbReference type="InterPro" id="IPR001005">
    <property type="entry name" value="SANT/Myb"/>
</dbReference>
<dbReference type="InterPro" id="IPR009057">
    <property type="entry name" value="Homeodomain-like_sf"/>
</dbReference>
<reference evidence="7" key="1">
    <citation type="submission" date="2020-01" db="EMBL/GenBank/DDBJ databases">
        <authorList>
            <consortium name="DOE Joint Genome Institute"/>
            <person name="Haridas S."/>
            <person name="Albert R."/>
            <person name="Binder M."/>
            <person name="Bloem J."/>
            <person name="Labutti K."/>
            <person name="Salamov A."/>
            <person name="Andreopoulos B."/>
            <person name="Baker S.E."/>
            <person name="Barry K."/>
            <person name="Bills G."/>
            <person name="Bluhm B.H."/>
            <person name="Cannon C."/>
            <person name="Castanera R."/>
            <person name="Culley D.E."/>
            <person name="Daum C."/>
            <person name="Ezra D."/>
            <person name="Gonzalez J.B."/>
            <person name="Henrissat B."/>
            <person name="Kuo A."/>
            <person name="Liang C."/>
            <person name="Lipzen A."/>
            <person name="Lutzoni F."/>
            <person name="Magnuson J."/>
            <person name="Mondo S."/>
            <person name="Nolan M."/>
            <person name="Ohm R."/>
            <person name="Pangilinan J."/>
            <person name="Park H.-J."/>
            <person name="Ramirez L."/>
            <person name="Alfaro M."/>
            <person name="Sun H."/>
            <person name="Tritt A."/>
            <person name="Yoshinaga Y."/>
            <person name="Zwiers L.-H."/>
            <person name="Turgeon B.G."/>
            <person name="Goodwin S.B."/>
            <person name="Spatafora J.W."/>
            <person name="Crous P.W."/>
            <person name="Grigoriev I.V."/>
        </authorList>
    </citation>
    <scope>NUCLEOTIDE SEQUENCE</scope>
    <source>
        <strain evidence="7">CBS 394.84</strain>
    </source>
</reference>
<dbReference type="OrthoDB" id="39591at2759"/>
<evidence type="ECO:0000256" key="2">
    <source>
        <dbReference type="ARBA" id="ARBA00023125"/>
    </source>
</evidence>
<keyword evidence="3" id="KW-0539">Nucleus</keyword>
<dbReference type="InterPro" id="IPR017930">
    <property type="entry name" value="Myb_dom"/>
</dbReference>
<accession>A0A9P4LBJ3</accession>
<dbReference type="SMART" id="SM00384">
    <property type="entry name" value="AT_hook"/>
    <property type="match status" value="2"/>
</dbReference>
<dbReference type="GO" id="GO:0000976">
    <property type="term" value="F:transcription cis-regulatory region binding"/>
    <property type="evidence" value="ECO:0007669"/>
    <property type="project" value="TreeGrafter"/>
</dbReference>
<feature type="compositionally biased region" description="Basic and acidic residues" evidence="4">
    <location>
        <begin position="387"/>
        <end position="416"/>
    </location>
</feature>
<feature type="compositionally biased region" description="Basic and acidic residues" evidence="4">
    <location>
        <begin position="282"/>
        <end position="300"/>
    </location>
</feature>
<dbReference type="AlphaFoldDB" id="A0A9P4LBJ3"/>
<feature type="compositionally biased region" description="Basic residues" evidence="4">
    <location>
        <begin position="995"/>
        <end position="1010"/>
    </location>
</feature>
<feature type="compositionally biased region" description="Basic residues" evidence="4">
    <location>
        <begin position="811"/>
        <end position="820"/>
    </location>
</feature>
<comment type="subcellular location">
    <subcellularLocation>
        <location evidence="1">Nucleus</location>
    </subcellularLocation>
</comment>
<dbReference type="GeneID" id="63850256"/>
<feature type="compositionally biased region" description="Basic and acidic residues" evidence="4">
    <location>
        <begin position="16"/>
        <end position="34"/>
    </location>
</feature>